<evidence type="ECO:0000256" key="7">
    <source>
        <dbReference type="ARBA" id="ARBA00022840"/>
    </source>
</evidence>
<dbReference type="GO" id="GO:0016020">
    <property type="term" value="C:membrane"/>
    <property type="evidence" value="ECO:0007669"/>
    <property type="project" value="InterPro"/>
</dbReference>
<dbReference type="CDD" id="cd16917">
    <property type="entry name" value="HATPase_UhpB-NarQ-NarX-like"/>
    <property type="match status" value="1"/>
</dbReference>
<keyword evidence="5" id="KW-0547">Nucleotide-binding</keyword>
<feature type="transmembrane region" description="Helical" evidence="9">
    <location>
        <begin position="40"/>
        <end position="59"/>
    </location>
</feature>
<gene>
    <name evidence="12" type="ORF">ATP06_0223605</name>
    <name evidence="11" type="ORF">AVL48_07400</name>
</gene>
<dbReference type="Proteomes" id="UP000076321">
    <property type="component" value="Unassembled WGS sequence"/>
</dbReference>
<dbReference type="Pfam" id="PF07730">
    <property type="entry name" value="HisKA_3"/>
    <property type="match status" value="1"/>
</dbReference>
<keyword evidence="9" id="KW-1133">Transmembrane helix</keyword>
<feature type="transmembrane region" description="Helical" evidence="9">
    <location>
        <begin position="91"/>
        <end position="116"/>
    </location>
</feature>
<dbReference type="RefSeq" id="WP_061980220.1">
    <property type="nucleotide sequence ID" value="NZ_FOPQ01000001.1"/>
</dbReference>
<comment type="catalytic activity">
    <reaction evidence="1">
        <text>ATP + protein L-histidine = ADP + protein N-phospho-L-histidine.</text>
        <dbReference type="EC" id="2.7.13.3"/>
    </reaction>
</comment>
<keyword evidence="8" id="KW-0902">Two-component regulatory system</keyword>
<keyword evidence="6 11" id="KW-0418">Kinase</keyword>
<evidence type="ECO:0000256" key="9">
    <source>
        <dbReference type="SAM" id="Phobius"/>
    </source>
</evidence>
<dbReference type="PANTHER" id="PTHR24421:SF10">
    <property type="entry name" value="NITRATE_NITRITE SENSOR PROTEIN NARQ"/>
    <property type="match status" value="1"/>
</dbReference>
<evidence type="ECO:0000256" key="1">
    <source>
        <dbReference type="ARBA" id="ARBA00000085"/>
    </source>
</evidence>
<name>A0A154MBY4_9PSEU</name>
<evidence type="ECO:0000256" key="4">
    <source>
        <dbReference type="ARBA" id="ARBA00022679"/>
    </source>
</evidence>
<dbReference type="InterPro" id="IPR050482">
    <property type="entry name" value="Sensor_HK_TwoCompSys"/>
</dbReference>
<reference evidence="11 13" key="1">
    <citation type="submission" date="2015-12" db="EMBL/GenBank/DDBJ databases">
        <title>Amycolatopsis regifaucium genome sequencing and assembly.</title>
        <authorList>
            <person name="Mayilraj S."/>
        </authorList>
    </citation>
    <scope>NUCLEOTIDE SEQUENCE [LARGE SCALE GENOMIC DNA]</scope>
    <source>
        <strain evidence="11 13">GY080</strain>
    </source>
</reference>
<evidence type="ECO:0000256" key="8">
    <source>
        <dbReference type="ARBA" id="ARBA00023012"/>
    </source>
</evidence>
<dbReference type="InterPro" id="IPR011712">
    <property type="entry name" value="Sig_transdc_His_kin_sub3_dim/P"/>
</dbReference>
<dbReference type="GO" id="GO:0046983">
    <property type="term" value="F:protein dimerization activity"/>
    <property type="evidence" value="ECO:0007669"/>
    <property type="project" value="InterPro"/>
</dbReference>
<proteinExistence type="predicted"/>
<dbReference type="EC" id="2.7.13.3" evidence="2"/>
<keyword evidence="3" id="KW-0597">Phosphoprotein</keyword>
<sequence>MGKRERPLLPDTIAPSWLVVQLLGTAAVVVVLLTASESRAWIWMAYGVCGVCWLGFVAASPRLPRVATALLAVATVPPSLALGWAEDSSAIVLAVVTVSRFATLTGPSVAAIVGVVSLDLGLAVIPGLLVGSPLVVVFGNVGVLLVLMLLGLNRRQYEVQAVQAAALLEQTKLAQSEHARAAALDERTRIAREIHDVLAHSLGALGIHLEVAEALLAEKSDVDGALGRVRLSRRLAADGLAEARGAVAALRSDVPSLAEALRSLVEAHHGGVTFEVSEEQRPLPSAAVVSLVGVAREALTNAAKHAPGRPVSLRLSFTPAEVRLRVRNELGDTARSEDAGGFGLTGMRERLALAGGTLSAAPEDGHWTVEAVVGA</sequence>
<evidence type="ECO:0000259" key="10">
    <source>
        <dbReference type="Pfam" id="PF07730"/>
    </source>
</evidence>
<protein>
    <recommendedName>
        <fullName evidence="2">histidine kinase</fullName>
        <ecNumber evidence="2">2.7.13.3</ecNumber>
    </recommendedName>
</protein>
<keyword evidence="9" id="KW-0472">Membrane</keyword>
<dbReference type="GO" id="GO:0005524">
    <property type="term" value="F:ATP binding"/>
    <property type="evidence" value="ECO:0007669"/>
    <property type="project" value="UniProtKB-KW"/>
</dbReference>
<dbReference type="PANTHER" id="PTHR24421">
    <property type="entry name" value="NITRATE/NITRITE SENSOR PROTEIN NARX-RELATED"/>
    <property type="match status" value="1"/>
</dbReference>
<accession>A0A154MBY4</accession>
<reference evidence="12 14" key="2">
    <citation type="submission" date="2016-11" db="EMBL/GenBank/DDBJ databases">
        <title>Genome sequencing of Amycolatopsis regifaucium.</title>
        <authorList>
            <person name="Mayilraj S."/>
            <person name="Kaur N."/>
        </authorList>
    </citation>
    <scope>NUCLEOTIDE SEQUENCE [LARGE SCALE GENOMIC DNA]</scope>
    <source>
        <strain evidence="12 14">GY080</strain>
    </source>
</reference>
<evidence type="ECO:0000256" key="3">
    <source>
        <dbReference type="ARBA" id="ARBA00022553"/>
    </source>
</evidence>
<dbReference type="EMBL" id="LQCI01000034">
    <property type="protein sequence ID" value="KZB81790.1"/>
    <property type="molecule type" value="Genomic_DNA"/>
</dbReference>
<dbReference type="Gene3D" id="1.20.5.1930">
    <property type="match status" value="1"/>
</dbReference>
<evidence type="ECO:0000256" key="6">
    <source>
        <dbReference type="ARBA" id="ARBA00022777"/>
    </source>
</evidence>
<evidence type="ECO:0000256" key="2">
    <source>
        <dbReference type="ARBA" id="ARBA00012438"/>
    </source>
</evidence>
<dbReference type="Gene3D" id="3.30.565.10">
    <property type="entry name" value="Histidine kinase-like ATPase, C-terminal domain"/>
    <property type="match status" value="1"/>
</dbReference>
<dbReference type="OrthoDB" id="227596at2"/>
<feature type="transmembrane region" description="Helical" evidence="9">
    <location>
        <begin position="12"/>
        <end position="34"/>
    </location>
</feature>
<dbReference type="AlphaFoldDB" id="A0A154MBY4"/>
<keyword evidence="4" id="KW-0808">Transferase</keyword>
<feature type="transmembrane region" description="Helical" evidence="9">
    <location>
        <begin position="128"/>
        <end position="152"/>
    </location>
</feature>
<organism evidence="11 13">
    <name type="scientific">Amycolatopsis regifaucium</name>
    <dbReference type="NCBI Taxonomy" id="546365"/>
    <lineage>
        <taxon>Bacteria</taxon>
        <taxon>Bacillati</taxon>
        <taxon>Actinomycetota</taxon>
        <taxon>Actinomycetes</taxon>
        <taxon>Pseudonocardiales</taxon>
        <taxon>Pseudonocardiaceae</taxon>
        <taxon>Amycolatopsis</taxon>
    </lineage>
</organism>
<dbReference type="Proteomes" id="UP000186883">
    <property type="component" value="Unassembled WGS sequence"/>
</dbReference>
<evidence type="ECO:0000313" key="11">
    <source>
        <dbReference type="EMBL" id="KZB81790.1"/>
    </source>
</evidence>
<comment type="caution">
    <text evidence="11">The sequence shown here is derived from an EMBL/GenBank/DDBJ whole genome shotgun (WGS) entry which is preliminary data.</text>
</comment>
<dbReference type="InterPro" id="IPR036890">
    <property type="entry name" value="HATPase_C_sf"/>
</dbReference>
<feature type="transmembrane region" description="Helical" evidence="9">
    <location>
        <begin position="66"/>
        <end position="85"/>
    </location>
</feature>
<dbReference type="SUPFAM" id="SSF55874">
    <property type="entry name" value="ATPase domain of HSP90 chaperone/DNA topoisomerase II/histidine kinase"/>
    <property type="match status" value="1"/>
</dbReference>
<feature type="domain" description="Signal transduction histidine kinase subgroup 3 dimerisation and phosphoacceptor" evidence="10">
    <location>
        <begin position="186"/>
        <end position="253"/>
    </location>
</feature>
<evidence type="ECO:0000313" key="12">
    <source>
        <dbReference type="EMBL" id="OKA06142.1"/>
    </source>
</evidence>
<evidence type="ECO:0000313" key="14">
    <source>
        <dbReference type="Proteomes" id="UP000186883"/>
    </source>
</evidence>
<dbReference type="EMBL" id="LOBU02000015">
    <property type="protein sequence ID" value="OKA06142.1"/>
    <property type="molecule type" value="Genomic_DNA"/>
</dbReference>
<keyword evidence="14" id="KW-1185">Reference proteome</keyword>
<dbReference type="GO" id="GO:0000155">
    <property type="term" value="F:phosphorelay sensor kinase activity"/>
    <property type="evidence" value="ECO:0007669"/>
    <property type="project" value="InterPro"/>
</dbReference>
<evidence type="ECO:0000256" key="5">
    <source>
        <dbReference type="ARBA" id="ARBA00022741"/>
    </source>
</evidence>
<keyword evidence="9" id="KW-0812">Transmembrane</keyword>
<keyword evidence="7" id="KW-0067">ATP-binding</keyword>
<evidence type="ECO:0000313" key="13">
    <source>
        <dbReference type="Proteomes" id="UP000076321"/>
    </source>
</evidence>